<dbReference type="Pfam" id="PF13450">
    <property type="entry name" value="NAD_binding_8"/>
    <property type="match status" value="1"/>
</dbReference>
<dbReference type="Gene3D" id="3.30.9.10">
    <property type="entry name" value="D-Amino Acid Oxidase, subunit A, domain 2"/>
    <property type="match status" value="1"/>
</dbReference>
<gene>
    <name evidence="1" type="ORF">A1QC_12575</name>
</gene>
<dbReference type="AlphaFoldDB" id="A0A1E5DZD1"/>
<evidence type="ECO:0000313" key="1">
    <source>
        <dbReference type="EMBL" id="OEF23202.1"/>
    </source>
</evidence>
<accession>A0A1E5DZD1</accession>
<name>A0A1E5DZD1_9VIBR</name>
<dbReference type="Gene3D" id="3.50.50.60">
    <property type="entry name" value="FAD/NAD(P)-binding domain"/>
    <property type="match status" value="1"/>
</dbReference>
<dbReference type="Proteomes" id="UP000094070">
    <property type="component" value="Unassembled WGS sequence"/>
</dbReference>
<dbReference type="OrthoDB" id="1401001at2"/>
<dbReference type="InterPro" id="IPR036188">
    <property type="entry name" value="FAD/NAD-bd_sf"/>
</dbReference>
<dbReference type="eggNOG" id="COG0654">
    <property type="taxonomic scope" value="Bacteria"/>
</dbReference>
<dbReference type="STRING" id="1188252.A1QC_12575"/>
<keyword evidence="2" id="KW-1185">Reference proteome</keyword>
<reference evidence="1 2" key="1">
    <citation type="journal article" date="2012" name="Science">
        <title>Ecological populations of bacteria act as socially cohesive units of antibiotic production and resistance.</title>
        <authorList>
            <person name="Cordero O.X."/>
            <person name="Wildschutte H."/>
            <person name="Kirkup B."/>
            <person name="Proehl S."/>
            <person name="Ngo L."/>
            <person name="Hussain F."/>
            <person name="Le Roux F."/>
            <person name="Mincer T."/>
            <person name="Polz M.F."/>
        </authorList>
    </citation>
    <scope>NUCLEOTIDE SEQUENCE [LARGE SCALE GENOMIC DNA]</scope>
    <source>
        <strain evidence="1 2">1S-45</strain>
    </source>
</reference>
<dbReference type="EMBL" id="AJYK02000096">
    <property type="protein sequence ID" value="OEF23202.1"/>
    <property type="molecule type" value="Genomic_DNA"/>
</dbReference>
<organism evidence="1 2">
    <name type="scientific">Vibrio rumoiensis 1S-45</name>
    <dbReference type="NCBI Taxonomy" id="1188252"/>
    <lineage>
        <taxon>Bacteria</taxon>
        <taxon>Pseudomonadati</taxon>
        <taxon>Pseudomonadota</taxon>
        <taxon>Gammaproteobacteria</taxon>
        <taxon>Vibrionales</taxon>
        <taxon>Vibrionaceae</taxon>
        <taxon>Vibrio</taxon>
    </lineage>
</organism>
<sequence length="492" mass="54718">MASPHIGIIGGGIAGSTAALHFAEQGLNVSIFEQGQSLVDGPPICHLHAGGNLYREISEQQCIQLLKESIDTVKLYRHTLNVRPTVIAVPTQDNGQPEELLPRLQVIQKAYQQLVAQDSSNQVLGEPQYYFKLYSKDELINLAQQNTPELNSMTEQSLDEWMIPFAQHTDLDKLKYPVVLVQEYGLSVFRLSATVNLALEQLPNCQVHTQTQVMGVEPKGKQWQIAFKPTDTQTSQAEQTIKVDYLINASGYKTGVVDDWVKMPRSRLVEFKAAYVTHWQAGSAMWPEVIFHGERGTPQGMAQLTPYPDGFFQLHGMTEDITLFEDGVAESTEESSQPKLPMYLVNKIIHGWDEQQQILRTKKAIDHMAQFIPSFATATFGGRPLFGAQQVPGTDITLRAASVSFAGDNYARLEIVKASSAIEAARQVEADMRQKGYIVGQPDQFEGHAEKKVTPSSQLGMQQILQKANILAKQRNYPTALAKVGGIRRNEK</sequence>
<dbReference type="RefSeq" id="WP_017025284.1">
    <property type="nucleotide sequence ID" value="NZ_AJYK02000096.1"/>
</dbReference>
<evidence type="ECO:0000313" key="2">
    <source>
        <dbReference type="Proteomes" id="UP000094070"/>
    </source>
</evidence>
<proteinExistence type="predicted"/>
<dbReference type="SUPFAM" id="SSF51905">
    <property type="entry name" value="FAD/NAD(P)-binding domain"/>
    <property type="match status" value="1"/>
</dbReference>
<protein>
    <submittedName>
        <fullName evidence="1">Oxidoreductase</fullName>
    </submittedName>
</protein>
<comment type="caution">
    <text evidence="1">The sequence shown here is derived from an EMBL/GenBank/DDBJ whole genome shotgun (WGS) entry which is preliminary data.</text>
</comment>